<evidence type="ECO:0000256" key="3">
    <source>
        <dbReference type="ARBA" id="ARBA00022989"/>
    </source>
</evidence>
<keyword evidence="3 5" id="KW-1133">Transmembrane helix</keyword>
<feature type="domain" description="TM2" evidence="6">
    <location>
        <begin position="47"/>
        <end position="95"/>
    </location>
</feature>
<proteinExistence type="predicted"/>
<dbReference type="EMBL" id="UHEN01000001">
    <property type="protein sequence ID" value="SUN08280.1"/>
    <property type="molecule type" value="Genomic_DNA"/>
</dbReference>
<evidence type="ECO:0000256" key="1">
    <source>
        <dbReference type="ARBA" id="ARBA00004141"/>
    </source>
</evidence>
<evidence type="ECO:0000313" key="8">
    <source>
        <dbReference type="Proteomes" id="UP000255213"/>
    </source>
</evidence>
<keyword evidence="2 5" id="KW-0812">Transmembrane</keyword>
<reference evidence="7 8" key="1">
    <citation type="submission" date="2018-06" db="EMBL/GenBank/DDBJ databases">
        <authorList>
            <consortium name="Pathogen Informatics"/>
            <person name="Doyle S."/>
        </authorList>
    </citation>
    <scope>NUCLEOTIDE SEQUENCE [LARGE SCALE GENOMIC DNA]</scope>
    <source>
        <strain evidence="7 8">NCTC12957</strain>
    </source>
</reference>
<comment type="subcellular location">
    <subcellularLocation>
        <location evidence="1">Membrane</location>
        <topology evidence="1">Multi-pass membrane protein</topology>
    </subcellularLocation>
</comment>
<dbReference type="GO" id="GO:0016020">
    <property type="term" value="C:membrane"/>
    <property type="evidence" value="ECO:0007669"/>
    <property type="project" value="UniProtKB-SubCell"/>
</dbReference>
<dbReference type="RefSeq" id="WP_249024018.1">
    <property type="nucleotide sequence ID" value="NZ_MSJL01000004.1"/>
</dbReference>
<gene>
    <name evidence="7" type="ORF">NCTC12957_01871</name>
</gene>
<dbReference type="InterPro" id="IPR007829">
    <property type="entry name" value="TM2"/>
</dbReference>
<evidence type="ECO:0000313" key="7">
    <source>
        <dbReference type="EMBL" id="SUN08280.1"/>
    </source>
</evidence>
<sequence length="155" mass="17778">MKKMNYAQTFLMTNMNAFPPETLPIIKEELEQLDEKSITMLLMTDIKSPITALIFSIFLGELGVDRFYTGHKELGIAKLALTVIGYITLFIVLGIFLLIGAYIWKLIDCFLIMKACKQMNFERLMWQINQAKTFQQARTKSASTAFEAETILYSK</sequence>
<evidence type="ECO:0000256" key="2">
    <source>
        <dbReference type="ARBA" id="ARBA00022692"/>
    </source>
</evidence>
<accession>A0A380IHL4</accession>
<dbReference type="PANTHER" id="PTHR21016:SF25">
    <property type="entry name" value="TM2 DOMAIN-CONTAINING PROTEIN DDB_G0277895-RELATED"/>
    <property type="match status" value="1"/>
</dbReference>
<dbReference type="PANTHER" id="PTHR21016">
    <property type="entry name" value="BETA-AMYLOID BINDING PROTEIN-RELATED"/>
    <property type="match status" value="1"/>
</dbReference>
<name>A0A380IHL4_STRAI</name>
<evidence type="ECO:0000259" key="6">
    <source>
        <dbReference type="Pfam" id="PF05154"/>
    </source>
</evidence>
<dbReference type="Pfam" id="PF05154">
    <property type="entry name" value="TM2"/>
    <property type="match status" value="1"/>
</dbReference>
<protein>
    <submittedName>
        <fullName evidence="7">TM2 domain-containing protein</fullName>
    </submittedName>
</protein>
<dbReference type="AlphaFoldDB" id="A0A380IHL4"/>
<dbReference type="InterPro" id="IPR050932">
    <property type="entry name" value="TM2D1-3-like"/>
</dbReference>
<dbReference type="Proteomes" id="UP000255213">
    <property type="component" value="Unassembled WGS sequence"/>
</dbReference>
<keyword evidence="4 5" id="KW-0472">Membrane</keyword>
<organism evidence="7 8">
    <name type="scientific">Streptococcus acidominimus</name>
    <dbReference type="NCBI Taxonomy" id="1326"/>
    <lineage>
        <taxon>Bacteria</taxon>
        <taxon>Bacillati</taxon>
        <taxon>Bacillota</taxon>
        <taxon>Bacilli</taxon>
        <taxon>Lactobacillales</taxon>
        <taxon>Streptococcaceae</taxon>
        <taxon>Streptococcus</taxon>
    </lineage>
</organism>
<evidence type="ECO:0000256" key="4">
    <source>
        <dbReference type="ARBA" id="ARBA00023136"/>
    </source>
</evidence>
<feature type="transmembrane region" description="Helical" evidence="5">
    <location>
        <begin position="79"/>
        <end position="104"/>
    </location>
</feature>
<evidence type="ECO:0000256" key="5">
    <source>
        <dbReference type="SAM" id="Phobius"/>
    </source>
</evidence>